<evidence type="ECO:0000256" key="2">
    <source>
        <dbReference type="ARBA" id="ARBA00022679"/>
    </source>
</evidence>
<sequence length="504" mass="55584">MTQYIIGIDIGTSSTKAILMTTAGDIISQGRVSYSLENPYPEWAQENADDWLNAATTLIKDLAEKVDSKNIIGIGIDGLYGGSGVPVDKAGQPLGPALIWMDRRATEETDQALKLVSKSELMDITGNLADPYYGYTKIMWLKQHRPELYRDTYQFLPPESYVIYKLTGNISINYSAAGNLAGVFNINDDEWSPELADKLGIDLKKLPQKMIASTDVAGKVSDEWARKLDINPGTPIFNTGVDVGPATVGTGVLGAGRMTIALGTSMNAALVTDKPLKDDNLIIWPYAYKPKEYYYNFAGANTAGAVIAWFTREFAQEVDNNNGTRMLDEESEAVPAGSNGLIVLPYFMGERSPIWDSNVRGTIFGISMTTKRYEMFNAFQEAIAYSVRQSIEQFGDYIGDSFTLVGGVSNSKKMVQIIADVTGKTVKTTDSGGEADLGSAILAGIGLDQIHPEDAEKWIKINEKVEPDLVKHEKYNKYYELYRLAYTDTKGFYEKYSDLLNDQN</sequence>
<feature type="domain" description="Carbohydrate kinase FGGY N-terminal" evidence="4">
    <location>
        <begin position="4"/>
        <end position="249"/>
    </location>
</feature>
<dbReference type="PANTHER" id="PTHR43095:SF5">
    <property type="entry name" value="XYLULOSE KINASE"/>
    <property type="match status" value="1"/>
</dbReference>
<keyword evidence="2 6" id="KW-0808">Transferase</keyword>
<keyword evidence="7" id="KW-1185">Reference proteome</keyword>
<evidence type="ECO:0000259" key="5">
    <source>
        <dbReference type="Pfam" id="PF02782"/>
    </source>
</evidence>
<dbReference type="CDD" id="cd07804">
    <property type="entry name" value="ASKHA_NBD_FGGY_RrXK-like"/>
    <property type="match status" value="1"/>
</dbReference>
<dbReference type="Proteomes" id="UP000031397">
    <property type="component" value="Unassembled WGS sequence"/>
</dbReference>
<accession>A0A0C1PNF3</accession>
<feature type="domain" description="Carbohydrate kinase FGGY C-terminal" evidence="5">
    <location>
        <begin position="259"/>
        <end position="445"/>
    </location>
</feature>
<dbReference type="InterPro" id="IPR050406">
    <property type="entry name" value="FGGY_Carb_Kinase"/>
</dbReference>
<comment type="caution">
    <text evidence="6">The sequence shown here is derived from an EMBL/GenBank/DDBJ whole genome shotgun (WGS) entry which is preliminary data.</text>
</comment>
<organism evidence="6 7">
    <name type="scientific">Fructilactobacillus fructivorans</name>
    <dbReference type="NCBI Taxonomy" id="1614"/>
    <lineage>
        <taxon>Bacteria</taxon>
        <taxon>Bacillati</taxon>
        <taxon>Bacillota</taxon>
        <taxon>Bacilli</taxon>
        <taxon>Lactobacillales</taxon>
        <taxon>Lactobacillaceae</taxon>
        <taxon>Fructilactobacillus</taxon>
    </lineage>
</organism>
<evidence type="ECO:0000256" key="3">
    <source>
        <dbReference type="ARBA" id="ARBA00022777"/>
    </source>
</evidence>
<keyword evidence="3 6" id="KW-0418">Kinase</keyword>
<dbReference type="Gene3D" id="3.30.420.40">
    <property type="match status" value="2"/>
</dbReference>
<proteinExistence type="inferred from homology"/>
<name>A0A0C1PNF3_9LACO</name>
<reference evidence="6 7" key="1">
    <citation type="submission" date="2014-06" db="EMBL/GenBank/DDBJ databases">
        <title>Functional and comparative genomic analyses of the Drosophila gut microbiota identify candidate symbiosis factors.</title>
        <authorList>
            <person name="Newell P.D."/>
            <person name="Chaston J.M."/>
            <person name="Douglas A.E."/>
        </authorList>
    </citation>
    <scope>NUCLEOTIDE SEQUENCE [LARGE SCALE GENOMIC DNA]</scope>
    <source>
        <strain evidence="6 7">DmCS_002</strain>
    </source>
</reference>
<dbReference type="AlphaFoldDB" id="A0A0C1PNF3"/>
<dbReference type="Pfam" id="PF02782">
    <property type="entry name" value="FGGY_C"/>
    <property type="match status" value="1"/>
</dbReference>
<dbReference type="EC" id="2.7.1.17" evidence="6"/>
<dbReference type="RefSeq" id="WP_039143215.1">
    <property type="nucleotide sequence ID" value="NZ_JOJZ01000009.1"/>
</dbReference>
<dbReference type="SUPFAM" id="SSF53067">
    <property type="entry name" value="Actin-like ATPase domain"/>
    <property type="match status" value="2"/>
</dbReference>
<dbReference type="InterPro" id="IPR018484">
    <property type="entry name" value="FGGY_N"/>
</dbReference>
<evidence type="ECO:0000259" key="4">
    <source>
        <dbReference type="Pfam" id="PF00370"/>
    </source>
</evidence>
<dbReference type="GeneID" id="74912889"/>
<dbReference type="GO" id="GO:0004856">
    <property type="term" value="F:D-xylulokinase activity"/>
    <property type="evidence" value="ECO:0007669"/>
    <property type="project" value="UniProtKB-EC"/>
</dbReference>
<dbReference type="InterPro" id="IPR000577">
    <property type="entry name" value="Carb_kinase_FGGY"/>
</dbReference>
<evidence type="ECO:0000256" key="1">
    <source>
        <dbReference type="ARBA" id="ARBA00009156"/>
    </source>
</evidence>
<dbReference type="EMBL" id="JOJZ01000009">
    <property type="protein sequence ID" value="KID42257.1"/>
    <property type="molecule type" value="Genomic_DNA"/>
</dbReference>
<dbReference type="Pfam" id="PF00370">
    <property type="entry name" value="FGGY_N"/>
    <property type="match status" value="1"/>
</dbReference>
<evidence type="ECO:0000313" key="7">
    <source>
        <dbReference type="Proteomes" id="UP000031397"/>
    </source>
</evidence>
<dbReference type="PATRIC" id="fig|1614.7.peg.176"/>
<dbReference type="InterPro" id="IPR043129">
    <property type="entry name" value="ATPase_NBD"/>
</dbReference>
<evidence type="ECO:0000313" key="6">
    <source>
        <dbReference type="EMBL" id="KID42257.1"/>
    </source>
</evidence>
<dbReference type="PANTHER" id="PTHR43095">
    <property type="entry name" value="SUGAR KINASE"/>
    <property type="match status" value="1"/>
</dbReference>
<dbReference type="PIRSF" id="PIRSF000538">
    <property type="entry name" value="GlpK"/>
    <property type="match status" value="1"/>
</dbReference>
<comment type="similarity">
    <text evidence="1">Belongs to the FGGY kinase family.</text>
</comment>
<protein>
    <submittedName>
        <fullName evidence="6">Xylulose kinase</fullName>
        <ecNumber evidence="6">2.7.1.17</ecNumber>
    </submittedName>
</protein>
<dbReference type="InterPro" id="IPR018485">
    <property type="entry name" value="FGGY_C"/>
</dbReference>
<dbReference type="OrthoDB" id="9805576at2"/>
<gene>
    <name evidence="6" type="ORF">LfDm3_0186</name>
</gene>